<dbReference type="InterPro" id="IPR012093">
    <property type="entry name" value="Pirin"/>
</dbReference>
<name>A0A1H7KUW7_OLID1</name>
<keyword evidence="2" id="KW-0408">Iron</keyword>
<dbReference type="PANTHER" id="PTHR13903">
    <property type="entry name" value="PIRIN-RELATED"/>
    <property type="match status" value="1"/>
</dbReference>
<organism evidence="6 7">
    <name type="scientific">Olivibacter domesticus</name>
    <name type="common">Pseudosphingobacterium domesticum</name>
    <dbReference type="NCBI Taxonomy" id="407022"/>
    <lineage>
        <taxon>Bacteria</taxon>
        <taxon>Pseudomonadati</taxon>
        <taxon>Bacteroidota</taxon>
        <taxon>Sphingobacteriia</taxon>
        <taxon>Sphingobacteriales</taxon>
        <taxon>Sphingobacteriaceae</taxon>
        <taxon>Olivibacter</taxon>
    </lineage>
</organism>
<dbReference type="GO" id="GO:0046872">
    <property type="term" value="F:metal ion binding"/>
    <property type="evidence" value="ECO:0007669"/>
    <property type="project" value="UniProtKB-KW"/>
</dbReference>
<dbReference type="OrthoDB" id="321327at2"/>
<evidence type="ECO:0008006" key="8">
    <source>
        <dbReference type="Google" id="ProtNLM"/>
    </source>
</evidence>
<comment type="cofactor">
    <cofactor evidence="2">
        <name>Fe cation</name>
        <dbReference type="ChEBI" id="CHEBI:24875"/>
    </cofactor>
    <text evidence="2">Binds 1 Fe cation per subunit.</text>
</comment>
<dbReference type="SUPFAM" id="SSF51182">
    <property type="entry name" value="RmlC-like cupins"/>
    <property type="match status" value="1"/>
</dbReference>
<keyword evidence="2" id="KW-0479">Metal-binding</keyword>
<comment type="similarity">
    <text evidence="1 3">Belongs to the pirin family.</text>
</comment>
<evidence type="ECO:0000256" key="2">
    <source>
        <dbReference type="PIRSR" id="PIRSR006232-1"/>
    </source>
</evidence>
<dbReference type="AlphaFoldDB" id="A0A1H7KUW7"/>
<proteinExistence type="inferred from homology"/>
<evidence type="ECO:0000256" key="1">
    <source>
        <dbReference type="ARBA" id="ARBA00008416"/>
    </source>
</evidence>
<evidence type="ECO:0000313" key="6">
    <source>
        <dbReference type="EMBL" id="SEK90320.1"/>
    </source>
</evidence>
<dbReference type="Pfam" id="PF02678">
    <property type="entry name" value="Pirin"/>
    <property type="match status" value="1"/>
</dbReference>
<sequence length="287" mass="31893">MNRKIVRIVQPKANQGFLGEGHTAIQVVEGNDFQQTDPFIVMMDDQLDLPGHGVVGGPHPHAGFEIATLVLEGSPESDFQTGSLEWLTTGSGIVHTEEIKTKVKLRILQLWLVLPKIKRWTAPKWQKLPFKNVPSKKIGRSEIYVYSGSAFGLTSPISSETPIMIVLFKLYKNDKVTQQLPTNFNGFIYMLEGSMVAGGEATPIETQQVAWLDRSTEEGASKIDFIGGAEGGSFVLYAGEPQRVPIISYGPFVVDREEEIKPLFQDFKMGRIPHLKTLPENQVVYHG</sequence>
<dbReference type="EMBL" id="FOAF01000001">
    <property type="protein sequence ID" value="SEK90320.1"/>
    <property type="molecule type" value="Genomic_DNA"/>
</dbReference>
<accession>A0A1H7KUW7</accession>
<dbReference type="STRING" id="407022.SAMN05661044_01465"/>
<feature type="domain" description="Pirin C-terminal" evidence="5">
    <location>
        <begin position="168"/>
        <end position="272"/>
    </location>
</feature>
<dbReference type="RefSeq" id="WP_093321093.1">
    <property type="nucleotide sequence ID" value="NZ_FOAF01000001.1"/>
</dbReference>
<dbReference type="InterPro" id="IPR011051">
    <property type="entry name" value="RmlC_Cupin_sf"/>
</dbReference>
<keyword evidence="7" id="KW-1185">Reference proteome</keyword>
<evidence type="ECO:0000259" key="4">
    <source>
        <dbReference type="Pfam" id="PF02678"/>
    </source>
</evidence>
<feature type="binding site" evidence="2">
    <location>
        <position position="59"/>
    </location>
    <ligand>
        <name>Fe cation</name>
        <dbReference type="ChEBI" id="CHEBI:24875"/>
    </ligand>
</feature>
<dbReference type="CDD" id="cd02247">
    <property type="entry name" value="cupin_pirin_C"/>
    <property type="match status" value="1"/>
</dbReference>
<dbReference type="InterPro" id="IPR014710">
    <property type="entry name" value="RmlC-like_jellyroll"/>
</dbReference>
<dbReference type="PANTHER" id="PTHR13903:SF8">
    <property type="entry name" value="PIRIN"/>
    <property type="match status" value="1"/>
</dbReference>
<dbReference type="InterPro" id="IPR008778">
    <property type="entry name" value="Pirin_C_dom"/>
</dbReference>
<evidence type="ECO:0000256" key="3">
    <source>
        <dbReference type="RuleBase" id="RU003457"/>
    </source>
</evidence>
<feature type="domain" description="Pirin N-terminal" evidence="4">
    <location>
        <begin position="31"/>
        <end position="112"/>
    </location>
</feature>
<dbReference type="PIRSF" id="PIRSF006232">
    <property type="entry name" value="Pirin"/>
    <property type="match status" value="1"/>
</dbReference>
<protein>
    <recommendedName>
        <fullName evidence="8">Pirin family protein</fullName>
    </recommendedName>
</protein>
<dbReference type="InterPro" id="IPR003829">
    <property type="entry name" value="Pirin_N_dom"/>
</dbReference>
<dbReference type="Proteomes" id="UP000199421">
    <property type="component" value="Unassembled WGS sequence"/>
</dbReference>
<evidence type="ECO:0000313" key="7">
    <source>
        <dbReference type="Proteomes" id="UP000199421"/>
    </source>
</evidence>
<dbReference type="Gene3D" id="2.60.120.10">
    <property type="entry name" value="Jelly Rolls"/>
    <property type="match status" value="2"/>
</dbReference>
<reference evidence="7" key="1">
    <citation type="submission" date="2016-10" db="EMBL/GenBank/DDBJ databases">
        <authorList>
            <person name="Varghese N."/>
            <person name="Submissions S."/>
        </authorList>
    </citation>
    <scope>NUCLEOTIDE SEQUENCE [LARGE SCALE GENOMIC DNA]</scope>
    <source>
        <strain evidence="7">DSM 18733</strain>
    </source>
</reference>
<dbReference type="Pfam" id="PF05726">
    <property type="entry name" value="Pirin_C"/>
    <property type="match status" value="1"/>
</dbReference>
<gene>
    <name evidence="6" type="ORF">SAMN05661044_01465</name>
</gene>
<feature type="binding site" evidence="2">
    <location>
        <position position="97"/>
    </location>
    <ligand>
        <name>Fe cation</name>
        <dbReference type="ChEBI" id="CHEBI:24875"/>
    </ligand>
</feature>
<feature type="binding site" evidence="2">
    <location>
        <position position="95"/>
    </location>
    <ligand>
        <name>Fe cation</name>
        <dbReference type="ChEBI" id="CHEBI:24875"/>
    </ligand>
</feature>
<evidence type="ECO:0000259" key="5">
    <source>
        <dbReference type="Pfam" id="PF05726"/>
    </source>
</evidence>
<feature type="binding site" evidence="2">
    <location>
        <position position="61"/>
    </location>
    <ligand>
        <name>Fe cation</name>
        <dbReference type="ChEBI" id="CHEBI:24875"/>
    </ligand>
</feature>